<accession>A0ABN2YNY6</accession>
<gene>
    <name evidence="2" type="ORF">GCM10009843_32770</name>
</gene>
<dbReference type="Proteomes" id="UP001500575">
    <property type="component" value="Unassembled WGS sequence"/>
</dbReference>
<dbReference type="NCBIfam" id="NF038114">
    <property type="entry name" value="rightmost"/>
    <property type="match status" value="1"/>
</dbReference>
<evidence type="ECO:0000313" key="2">
    <source>
        <dbReference type="EMBL" id="GAA2130304.1"/>
    </source>
</evidence>
<dbReference type="EMBL" id="BAAAQQ010000013">
    <property type="protein sequence ID" value="GAA2130304.1"/>
    <property type="molecule type" value="Genomic_DNA"/>
</dbReference>
<proteinExistence type="predicted"/>
<evidence type="ECO:0000256" key="1">
    <source>
        <dbReference type="SAM" id="SignalP"/>
    </source>
</evidence>
<organism evidence="2 3">
    <name type="scientific">Nocardioides bigeumensis</name>
    <dbReference type="NCBI Taxonomy" id="433657"/>
    <lineage>
        <taxon>Bacteria</taxon>
        <taxon>Bacillati</taxon>
        <taxon>Actinomycetota</taxon>
        <taxon>Actinomycetes</taxon>
        <taxon>Propionibacteriales</taxon>
        <taxon>Nocardioidaceae</taxon>
        <taxon>Nocardioides</taxon>
    </lineage>
</organism>
<dbReference type="RefSeq" id="WP_344304882.1">
    <property type="nucleotide sequence ID" value="NZ_BAAAQQ010000013.1"/>
</dbReference>
<reference evidence="2 3" key="1">
    <citation type="journal article" date="2019" name="Int. J. Syst. Evol. Microbiol.">
        <title>The Global Catalogue of Microorganisms (GCM) 10K type strain sequencing project: providing services to taxonomists for standard genome sequencing and annotation.</title>
        <authorList>
            <consortium name="The Broad Institute Genomics Platform"/>
            <consortium name="The Broad Institute Genome Sequencing Center for Infectious Disease"/>
            <person name="Wu L."/>
            <person name="Ma J."/>
        </authorList>
    </citation>
    <scope>NUCLEOTIDE SEQUENCE [LARGE SCALE GENOMIC DNA]</scope>
    <source>
        <strain evidence="2 3">JCM 16021</strain>
    </source>
</reference>
<feature type="chain" id="PRO_5046178123" evidence="1">
    <location>
        <begin position="25"/>
        <end position="405"/>
    </location>
</feature>
<keyword evidence="3" id="KW-1185">Reference proteome</keyword>
<comment type="caution">
    <text evidence="2">The sequence shown here is derived from an EMBL/GenBank/DDBJ whole genome shotgun (WGS) entry which is preliminary data.</text>
</comment>
<keyword evidence="1" id="KW-0732">Signal</keyword>
<protein>
    <submittedName>
        <fullName evidence="2">Uncharacterized protein</fullName>
    </submittedName>
</protein>
<name>A0ABN2YNY6_9ACTN</name>
<feature type="signal peptide" evidence="1">
    <location>
        <begin position="1"/>
        <end position="24"/>
    </location>
</feature>
<sequence>MRRMITALVLSLAAVLLAPGVAHADAQLVAYGHVSSCADQGVNVQNPTSGAVNLRIYQDGVQVFPASGWSSRRASATFFVRWPLPAPGSQGESRVVEEAADGSEVLLTTTTYVRPGFCDTVTATITENCGQLRVQAYNGWTSTVDLGLARSLAVGGATAELDRVQLAAGGSYDKTFALGPWRNVGAAIRFGNFVHYLTIYDVTGACDPEPPTATITSPADGASYVLGSSVAADYACADGGLGSSGLASCVGTVADGAAVDTTTVGSHEFVVTATDNSGQTGGATSTYDVVYDWSGFFAPIDAAPVVNTTKAGAAVPMKFGLGGDQGVDVLAAGSPSSRAVACVGGTPTDELEQTSTAGSSGLSYDATTQTYTYVWKTQKAWANSCRQLVVELVDGTTHTAAFRFK</sequence>
<evidence type="ECO:0000313" key="3">
    <source>
        <dbReference type="Proteomes" id="UP001500575"/>
    </source>
</evidence>